<dbReference type="InterPro" id="IPR036388">
    <property type="entry name" value="WH-like_DNA-bd_sf"/>
</dbReference>
<sequence>MTLTATSALFGRTGETTLLGRHLDDARAGRSTALVVRGETGIGKSALLGQAANAATDFLVLRGAGIETEAKLPFAGLHLLLRPVLAEIDALPEPHARALGCALGTGSGEAADRFTIGLAVLGLLTRLARTRPVLCVVDDAHWLDEASTDALLFAARRLGTEGVMLLFAARDLYAPPFPAPGVAELRLGGLSPEAADELLTERAGDLPRHVRDRIAEEACGNPLALLELAAAQRDGRATESPYDVAKLPTHSKIQHTFADRIAALPESTRTLLLVAAADGTCDTGTVLAAAGLLGASAEDLHVAEDAELLMFTDNCIGFRHPLARTAAYRTASMWRRIAAHQALAQVLEDHGDADRRAWHLAAASTGPDESVASALESSAEHARARGGYSAVAAAYERAADLSPDRRERGRRLTEAARAAADAGQLDRACSLVRQAAAQLTDPVESAWPALIHATLAEDFARPAEAQQILVDTATSVAEREPEMAGKLLFWAAASALAAGEAGAAARAAETAEALQLPESRGARALATAANGAVPDAIRALREVLDDAELPLACTDQPLALRGRTAVAGWHLLLGDHTKAHELALSVTRDSRGEAAAGVLPRALAVVARTELHLGDHGAALASATEGRRLATDIGQHQSAAELAGVLATLAAIEGDEPRTTALAGEAPPVQAAVALSLLDLGLGRPDAALDRLAALLPGPERLETVEAVPTMVEAAVRAGRADQVGDAVVAFTTWAERNGQPWALAVALRCRALLGEPRLFARAVELHHAEPGRPFERARTELLHGEWLRRERHPGQARTLLRSALTIFERLGARPWAERARTELRATGESLGAKAHAPELAERLTPQELRIVRLAATGLSNRDIGAQLYLSPRTVGYHLYKAYPKLGVASRVELAKLGLTS</sequence>
<proteinExistence type="predicted"/>
<protein>
    <submittedName>
        <fullName evidence="4">Helix-turn-helix transcriptional regulator</fullName>
    </submittedName>
</protein>
<organism evidence="4 5">
    <name type="scientific">Prauserella endophytica</name>
    <dbReference type="NCBI Taxonomy" id="1592324"/>
    <lineage>
        <taxon>Bacteria</taxon>
        <taxon>Bacillati</taxon>
        <taxon>Actinomycetota</taxon>
        <taxon>Actinomycetes</taxon>
        <taxon>Pseudonocardiales</taxon>
        <taxon>Pseudonocardiaceae</taxon>
        <taxon>Prauserella</taxon>
        <taxon>Prauserella coralliicola group</taxon>
    </lineage>
</organism>
<dbReference type="InterPro" id="IPR000792">
    <property type="entry name" value="Tscrpt_reg_LuxR_C"/>
</dbReference>
<name>A0ABY2SB01_9PSEU</name>
<keyword evidence="5" id="KW-1185">Reference proteome</keyword>
<evidence type="ECO:0000259" key="3">
    <source>
        <dbReference type="PROSITE" id="PS50043"/>
    </source>
</evidence>
<evidence type="ECO:0000313" key="5">
    <source>
        <dbReference type="Proteomes" id="UP000309992"/>
    </source>
</evidence>
<dbReference type="PRINTS" id="PR00038">
    <property type="entry name" value="HTHLUXR"/>
</dbReference>
<dbReference type="Proteomes" id="UP000309992">
    <property type="component" value="Unassembled WGS sequence"/>
</dbReference>
<dbReference type="PANTHER" id="PTHR16305">
    <property type="entry name" value="TESTICULAR SOLUBLE ADENYLYL CYCLASE"/>
    <property type="match status" value="1"/>
</dbReference>
<dbReference type="EMBL" id="SWMS01000001">
    <property type="protein sequence ID" value="TKG73030.1"/>
    <property type="molecule type" value="Genomic_DNA"/>
</dbReference>
<dbReference type="Pfam" id="PF13191">
    <property type="entry name" value="AAA_16"/>
    <property type="match status" value="1"/>
</dbReference>
<evidence type="ECO:0000256" key="1">
    <source>
        <dbReference type="ARBA" id="ARBA00022741"/>
    </source>
</evidence>
<feature type="domain" description="HTH luxR-type" evidence="3">
    <location>
        <begin position="837"/>
        <end position="901"/>
    </location>
</feature>
<dbReference type="RefSeq" id="WP_137092711.1">
    <property type="nucleotide sequence ID" value="NZ_SWMS01000001.1"/>
</dbReference>
<dbReference type="InterPro" id="IPR027417">
    <property type="entry name" value="P-loop_NTPase"/>
</dbReference>
<dbReference type="PANTHER" id="PTHR16305:SF35">
    <property type="entry name" value="TRANSCRIPTIONAL ACTIVATOR DOMAIN"/>
    <property type="match status" value="1"/>
</dbReference>
<dbReference type="InterPro" id="IPR041664">
    <property type="entry name" value="AAA_16"/>
</dbReference>
<dbReference type="SUPFAM" id="SSF52540">
    <property type="entry name" value="P-loop containing nucleoside triphosphate hydrolases"/>
    <property type="match status" value="1"/>
</dbReference>
<dbReference type="SMART" id="SM00421">
    <property type="entry name" value="HTH_LUXR"/>
    <property type="match status" value="1"/>
</dbReference>
<reference evidence="4 5" key="1">
    <citation type="journal article" date="2015" name="Antonie Van Leeuwenhoek">
        <title>Prauserella endophytica sp. nov., an endophytic actinobacterium isolated from Tamarix taklamakanensis.</title>
        <authorList>
            <person name="Liu J.M."/>
            <person name="Habden X."/>
            <person name="Guo L."/>
            <person name="Tuo L."/>
            <person name="Jiang Z.K."/>
            <person name="Liu S.W."/>
            <person name="Liu X.F."/>
            <person name="Chen L."/>
            <person name="Li R.F."/>
            <person name="Zhang Y.Q."/>
            <person name="Sun C.H."/>
        </authorList>
    </citation>
    <scope>NUCLEOTIDE SEQUENCE [LARGE SCALE GENOMIC DNA]</scope>
    <source>
        <strain evidence="4 5">CGMCC 4.7182</strain>
    </source>
</reference>
<accession>A0ABY2SB01</accession>
<dbReference type="PROSITE" id="PS50043">
    <property type="entry name" value="HTH_LUXR_2"/>
    <property type="match status" value="1"/>
</dbReference>
<dbReference type="SUPFAM" id="SSF46894">
    <property type="entry name" value="C-terminal effector domain of the bipartite response regulators"/>
    <property type="match status" value="1"/>
</dbReference>
<keyword evidence="2" id="KW-0067">ATP-binding</keyword>
<dbReference type="CDD" id="cd06170">
    <property type="entry name" value="LuxR_C_like"/>
    <property type="match status" value="1"/>
</dbReference>
<keyword evidence="1" id="KW-0547">Nucleotide-binding</keyword>
<dbReference type="Gene3D" id="1.10.10.10">
    <property type="entry name" value="Winged helix-like DNA-binding domain superfamily/Winged helix DNA-binding domain"/>
    <property type="match status" value="1"/>
</dbReference>
<comment type="caution">
    <text evidence="4">The sequence shown here is derived from an EMBL/GenBank/DDBJ whole genome shotgun (WGS) entry which is preliminary data.</text>
</comment>
<dbReference type="Pfam" id="PF00196">
    <property type="entry name" value="GerE"/>
    <property type="match status" value="1"/>
</dbReference>
<evidence type="ECO:0000313" key="4">
    <source>
        <dbReference type="EMBL" id="TKG73030.1"/>
    </source>
</evidence>
<gene>
    <name evidence="4" type="ORF">FCN18_00010</name>
</gene>
<dbReference type="InterPro" id="IPR016032">
    <property type="entry name" value="Sig_transdc_resp-reg_C-effctor"/>
</dbReference>
<evidence type="ECO:0000256" key="2">
    <source>
        <dbReference type="ARBA" id="ARBA00022840"/>
    </source>
</evidence>